<comment type="subcellular location">
    <subcellularLocation>
        <location evidence="1">Cell outer membrane</location>
    </subcellularLocation>
</comment>
<dbReference type="Pfam" id="PF07980">
    <property type="entry name" value="SusD_RagB"/>
    <property type="match status" value="1"/>
</dbReference>
<evidence type="ECO:0000313" key="9">
    <source>
        <dbReference type="EMBL" id="ALJ60541.1"/>
    </source>
</evidence>
<dbReference type="RefSeq" id="WP_029426615.1">
    <property type="nucleotide sequence ID" value="NZ_CP012801.1"/>
</dbReference>
<dbReference type="GO" id="GO:0009279">
    <property type="term" value="C:cell outer membrane"/>
    <property type="evidence" value="ECO:0007669"/>
    <property type="project" value="UniProtKB-SubCell"/>
</dbReference>
<evidence type="ECO:0000256" key="4">
    <source>
        <dbReference type="ARBA" id="ARBA00023136"/>
    </source>
</evidence>
<name>A0A0P0GTA7_9BACE</name>
<reference evidence="9 10" key="1">
    <citation type="journal article" date="2015" name="Science">
        <title>Genetic determinants of in vivo fitness and diet responsiveness in multiple human gut Bacteroides.</title>
        <authorList>
            <person name="Wu M."/>
            <person name="McNulty N.P."/>
            <person name="Rodionov D.A."/>
            <person name="Khoroshkin M.S."/>
            <person name="Griffin N.W."/>
            <person name="Cheng J."/>
            <person name="Latreille P."/>
            <person name="Kerstetter R.A."/>
            <person name="Terrapon N."/>
            <person name="Henrissat B."/>
            <person name="Osterman A.L."/>
            <person name="Gordon J.I."/>
        </authorList>
    </citation>
    <scope>NUCLEOTIDE SEQUENCE [LARGE SCALE GENOMIC DNA]</scope>
    <source>
        <strain evidence="9 10">WH2</strain>
    </source>
</reference>
<dbReference type="PROSITE" id="PS51257">
    <property type="entry name" value="PROKAR_LIPOPROTEIN"/>
    <property type="match status" value="1"/>
</dbReference>
<sequence length="646" mass="74452">MKKYRIILAVLALAFSASCTDYLEVVPDNIATIDNAFTSRNTAEKFLFTCYSYMPSHASVYEQAFTIADEFMVPYPQATNTFYNDPYEIIGRGNQNVVDPSLNYWDGAKGGKAMFQALRDCNIFLEKVDNVPALDVSEKKRWIAEVKFLKAYYHYWLLRMYGPIPLIKVNLPVSASVEEVQVKRQPVDDCFDYIVSLLDEACADLPVKLPKLTTEMGRATQPIALSVKAKVLVEAASPLFNGNEDYLNFKDNDGIPYFNPTKDLAKWEKAATACKTAIAMCDSAGFKLYKYSPNSNDRINDELTVQMSIRNSVAENNFNLNKEVIWANTNNLSGHIQMLSTPTLDAKFTSNEGHRLVLAPPLNVAEMFYSSHGVPIEEDEEWVSMGKYTNRYRLKTATSEYKYNIKEGEQTATLNFDREVRFYANLSFDRNLWYGIGKYDMEDQWVIRARVGEPAGKRGMSLYSATGYFCKKLANYQNNLLEGNAAGYIIVDYPWPVIRLADLYLLYSETLNEAYGPSSEVYKWIDLVRERAGLEDVQNSWKKYAIPSRKSKPDTQDGLREIIQRERLIELANEGHRYWEIRRWKKAKEMWHNRPILGWDIEQSEAEPYYRVKTIFTPQFTTKNYFWPIKEYDLSVNPNLDQNPGW</sequence>
<gene>
    <name evidence="9" type="ORF">BcellWH2_03308</name>
</gene>
<feature type="chain" id="PRO_5006048009" evidence="6">
    <location>
        <begin position="20"/>
        <end position="646"/>
    </location>
</feature>
<evidence type="ECO:0000256" key="5">
    <source>
        <dbReference type="ARBA" id="ARBA00023237"/>
    </source>
</evidence>
<evidence type="ECO:0000313" key="10">
    <source>
        <dbReference type="Proteomes" id="UP000061809"/>
    </source>
</evidence>
<keyword evidence="5" id="KW-0998">Cell outer membrane</keyword>
<dbReference type="InterPro" id="IPR012944">
    <property type="entry name" value="SusD_RagB_dom"/>
</dbReference>
<organism evidence="9 10">
    <name type="scientific">Bacteroides cellulosilyticus</name>
    <dbReference type="NCBI Taxonomy" id="246787"/>
    <lineage>
        <taxon>Bacteria</taxon>
        <taxon>Pseudomonadati</taxon>
        <taxon>Bacteroidota</taxon>
        <taxon>Bacteroidia</taxon>
        <taxon>Bacteroidales</taxon>
        <taxon>Bacteroidaceae</taxon>
        <taxon>Bacteroides</taxon>
    </lineage>
</organism>
<evidence type="ECO:0000256" key="2">
    <source>
        <dbReference type="ARBA" id="ARBA00006275"/>
    </source>
</evidence>
<comment type="similarity">
    <text evidence="2">Belongs to the SusD family.</text>
</comment>
<evidence type="ECO:0000256" key="3">
    <source>
        <dbReference type="ARBA" id="ARBA00022729"/>
    </source>
</evidence>
<feature type="domain" description="SusD-like N-terminal" evidence="8">
    <location>
        <begin position="21"/>
        <end position="231"/>
    </location>
</feature>
<dbReference type="Gene3D" id="1.25.40.390">
    <property type="match status" value="1"/>
</dbReference>
<dbReference type="EMBL" id="CP012801">
    <property type="protein sequence ID" value="ALJ60541.1"/>
    <property type="molecule type" value="Genomic_DNA"/>
</dbReference>
<dbReference type="Pfam" id="PF14322">
    <property type="entry name" value="SusD-like_3"/>
    <property type="match status" value="1"/>
</dbReference>
<feature type="signal peptide" evidence="6">
    <location>
        <begin position="1"/>
        <end position="19"/>
    </location>
</feature>
<dbReference type="InterPro" id="IPR033985">
    <property type="entry name" value="SusD-like_N"/>
</dbReference>
<dbReference type="InterPro" id="IPR011990">
    <property type="entry name" value="TPR-like_helical_dom_sf"/>
</dbReference>
<feature type="domain" description="RagB/SusD" evidence="7">
    <location>
        <begin position="322"/>
        <end position="646"/>
    </location>
</feature>
<dbReference type="SUPFAM" id="SSF48452">
    <property type="entry name" value="TPR-like"/>
    <property type="match status" value="1"/>
</dbReference>
<evidence type="ECO:0000256" key="6">
    <source>
        <dbReference type="SAM" id="SignalP"/>
    </source>
</evidence>
<protein>
    <submittedName>
        <fullName evidence="9">SusD family protein</fullName>
    </submittedName>
</protein>
<keyword evidence="4" id="KW-0472">Membrane</keyword>
<dbReference type="KEGG" id="bcel:BcellWH2_03308"/>
<dbReference type="AlphaFoldDB" id="A0A0P0GTA7"/>
<proteinExistence type="inferred from homology"/>
<dbReference type="PATRIC" id="fig|246787.4.peg.3423"/>
<evidence type="ECO:0000256" key="1">
    <source>
        <dbReference type="ARBA" id="ARBA00004442"/>
    </source>
</evidence>
<keyword evidence="3 6" id="KW-0732">Signal</keyword>
<evidence type="ECO:0000259" key="8">
    <source>
        <dbReference type="Pfam" id="PF14322"/>
    </source>
</evidence>
<accession>A0A0P0GTA7</accession>
<evidence type="ECO:0000259" key="7">
    <source>
        <dbReference type="Pfam" id="PF07980"/>
    </source>
</evidence>
<dbReference type="Proteomes" id="UP000061809">
    <property type="component" value="Chromosome"/>
</dbReference>